<gene>
    <name evidence="2" type="ORF">IWX90DRAFT_199604</name>
</gene>
<feature type="region of interest" description="Disordered" evidence="1">
    <location>
        <begin position="185"/>
        <end position="208"/>
    </location>
</feature>
<proteinExistence type="predicted"/>
<evidence type="ECO:0000313" key="3">
    <source>
        <dbReference type="Proteomes" id="UP001456524"/>
    </source>
</evidence>
<keyword evidence="3" id="KW-1185">Reference proteome</keyword>
<dbReference type="Proteomes" id="UP001456524">
    <property type="component" value="Unassembled WGS sequence"/>
</dbReference>
<sequence length="208" mass="23506">MLASFLLPLPPDAHLLKQSSHSGTPQPAIGWMPVDGPSAPNVPVDLTSLAARLHLSSVPLTHTSLLFLPLRRTEWSFAVIVSFDMERLFPVAIAQRQMSLFFLPTSPPVRVDRKICPCSLVVVLLQDGKMMPVFNLCERSGRHTHTLFSVLPPWQNSLLVGMHFSIHFDQCEHPRRINTQRLLNNEHPQTSRQSDCDYPDRPLIPPER</sequence>
<protein>
    <submittedName>
        <fullName evidence="2">Uncharacterized protein</fullName>
    </submittedName>
</protein>
<name>A0ABR1XXM6_9PEZI</name>
<dbReference type="EMBL" id="JBBWUH010000004">
    <property type="protein sequence ID" value="KAK8170153.1"/>
    <property type="molecule type" value="Genomic_DNA"/>
</dbReference>
<reference evidence="2 3" key="1">
    <citation type="journal article" date="2022" name="G3 (Bethesda)">
        <title>Enemy or ally: a genomic approach to elucidate the lifestyle of Phyllosticta citrichinaensis.</title>
        <authorList>
            <person name="Buijs V.A."/>
            <person name="Groenewald J.Z."/>
            <person name="Haridas S."/>
            <person name="LaButti K.M."/>
            <person name="Lipzen A."/>
            <person name="Martin F.M."/>
            <person name="Barry K."/>
            <person name="Grigoriev I.V."/>
            <person name="Crous P.W."/>
            <person name="Seidl M.F."/>
        </authorList>
    </citation>
    <scope>NUCLEOTIDE SEQUENCE [LARGE SCALE GENOMIC DNA]</scope>
    <source>
        <strain evidence="2 3">CBS 129764</strain>
    </source>
</reference>
<comment type="caution">
    <text evidence="2">The sequence shown here is derived from an EMBL/GenBank/DDBJ whole genome shotgun (WGS) entry which is preliminary data.</text>
</comment>
<evidence type="ECO:0000313" key="2">
    <source>
        <dbReference type="EMBL" id="KAK8170153.1"/>
    </source>
</evidence>
<organism evidence="2 3">
    <name type="scientific">Phyllosticta citrichinensis</name>
    <dbReference type="NCBI Taxonomy" id="1130410"/>
    <lineage>
        <taxon>Eukaryota</taxon>
        <taxon>Fungi</taxon>
        <taxon>Dikarya</taxon>
        <taxon>Ascomycota</taxon>
        <taxon>Pezizomycotina</taxon>
        <taxon>Dothideomycetes</taxon>
        <taxon>Dothideomycetes incertae sedis</taxon>
        <taxon>Botryosphaeriales</taxon>
        <taxon>Phyllostictaceae</taxon>
        <taxon>Phyllosticta</taxon>
    </lineage>
</organism>
<feature type="compositionally biased region" description="Basic and acidic residues" evidence="1">
    <location>
        <begin position="194"/>
        <end position="208"/>
    </location>
</feature>
<evidence type="ECO:0000256" key="1">
    <source>
        <dbReference type="SAM" id="MobiDB-lite"/>
    </source>
</evidence>
<accession>A0ABR1XXM6</accession>